<dbReference type="SUPFAM" id="SSF57997">
    <property type="entry name" value="Tropomyosin"/>
    <property type="match status" value="1"/>
</dbReference>
<name>A0ABP1FLR3_9CHLO</name>
<keyword evidence="4" id="KW-1185">Reference proteome</keyword>
<comment type="caution">
    <text evidence="3">The sequence shown here is derived from an EMBL/GenBank/DDBJ whole genome shotgun (WGS) entry which is preliminary data.</text>
</comment>
<keyword evidence="1" id="KW-0175">Coiled coil</keyword>
<gene>
    <name evidence="3" type="primary">g1779</name>
    <name evidence="3" type="ORF">VP750_LOCUS1520</name>
</gene>
<reference evidence="3 4" key="1">
    <citation type="submission" date="2024-06" db="EMBL/GenBank/DDBJ databases">
        <authorList>
            <person name="Kraege A."/>
            <person name="Thomma B."/>
        </authorList>
    </citation>
    <scope>NUCLEOTIDE SEQUENCE [LARGE SCALE GENOMIC DNA]</scope>
</reference>
<dbReference type="Proteomes" id="UP001497392">
    <property type="component" value="Unassembled WGS sequence"/>
</dbReference>
<evidence type="ECO:0000256" key="1">
    <source>
        <dbReference type="SAM" id="Coils"/>
    </source>
</evidence>
<feature type="compositionally biased region" description="Basic and acidic residues" evidence="2">
    <location>
        <begin position="132"/>
        <end position="144"/>
    </location>
</feature>
<evidence type="ECO:0000313" key="4">
    <source>
        <dbReference type="Proteomes" id="UP001497392"/>
    </source>
</evidence>
<feature type="region of interest" description="Disordered" evidence="2">
    <location>
        <begin position="132"/>
        <end position="182"/>
    </location>
</feature>
<feature type="region of interest" description="Disordered" evidence="2">
    <location>
        <begin position="1"/>
        <end position="32"/>
    </location>
</feature>
<feature type="coiled-coil region" evidence="1">
    <location>
        <begin position="419"/>
        <end position="506"/>
    </location>
</feature>
<evidence type="ECO:0000313" key="3">
    <source>
        <dbReference type="EMBL" id="CAL5219861.1"/>
    </source>
</evidence>
<accession>A0ABP1FLR3</accession>
<sequence>MPASPEETAGNVSSRAHGQCPHKGWQARAHDWEQNAPKADCIQTRPPAYELRTGQALQAAKQEIQRAQARIQRQEHDVDLLEGRLAQAEERHSMVICSMQERLDQELSERLAMRENMEQLSERMHAWRQRLQSELDHEQHENSKLKLQLSSSKDKVDQLSAQLDGSSRRSADSKSAKGSSDALCKQLRDKLEALQRAAATENDSLQVQCEGLQAELASCQREHAELQKHTKHLTKVSEQARAASRCSAEKLKAAEQDLQQAHEDCDRLTERAEKAEGGMLEASRRADVAERQLQRRDSEAGHLIQKQAYTEQTLQDLHEQHAQAAAAAAARQLVMHTQEAEFSAARVKLAHASAKALQREKDLQEACRQLAVLAEDDQDLRDKVHMLTEALNLATQRLAAAGMDQQHFLEGEIKATKMLHAAAAEVEVLRGALQAAEDRAGGCETQQSRLQSFLAEAQAELADSRSRLAEISDSHCAELAARAHAAAQQESALANERALRAKLSAEVLELKSSQSLLQKRLTTADGERDRAEAESALAHSALAACKRQLSSAWAENVSLVGAFEQTMQEHAELTCTAPPD</sequence>
<dbReference type="EMBL" id="CAXHTA020000002">
    <property type="protein sequence ID" value="CAL5219861.1"/>
    <property type="molecule type" value="Genomic_DNA"/>
</dbReference>
<organism evidence="3 4">
    <name type="scientific">Coccomyxa viridis</name>
    <dbReference type="NCBI Taxonomy" id="1274662"/>
    <lineage>
        <taxon>Eukaryota</taxon>
        <taxon>Viridiplantae</taxon>
        <taxon>Chlorophyta</taxon>
        <taxon>core chlorophytes</taxon>
        <taxon>Trebouxiophyceae</taxon>
        <taxon>Trebouxiophyceae incertae sedis</taxon>
        <taxon>Coccomyxaceae</taxon>
        <taxon>Coccomyxa</taxon>
    </lineage>
</organism>
<proteinExistence type="predicted"/>
<evidence type="ECO:0000256" key="2">
    <source>
        <dbReference type="SAM" id="MobiDB-lite"/>
    </source>
</evidence>
<protein>
    <submittedName>
        <fullName evidence="3">G1779 protein</fullName>
    </submittedName>
</protein>
<feature type="compositionally biased region" description="Basic and acidic residues" evidence="2">
    <location>
        <begin position="166"/>
        <end position="175"/>
    </location>
</feature>